<comment type="caution">
    <text evidence="1">The sequence shown here is derived from an EMBL/GenBank/DDBJ whole genome shotgun (WGS) entry which is preliminary data.</text>
</comment>
<reference evidence="1 2" key="1">
    <citation type="submission" date="2017-09" db="EMBL/GenBank/DDBJ databases">
        <title>Bacterial strain isolated from the female urinary microbiota.</title>
        <authorList>
            <person name="Thomas-White K."/>
            <person name="Kumar N."/>
            <person name="Forster S."/>
            <person name="Putonti C."/>
            <person name="Lawley T."/>
            <person name="Wolfe A.J."/>
        </authorList>
    </citation>
    <scope>NUCLEOTIDE SEQUENCE [LARGE SCALE GENOMIC DNA]</scope>
    <source>
        <strain evidence="1 2">UMB0744</strain>
    </source>
</reference>
<dbReference type="Proteomes" id="UP000243201">
    <property type="component" value="Unassembled WGS sequence"/>
</dbReference>
<sequence>MSHSRAILSASVSRSTTTWGCGRIVGECFMNVSYSLEQRRQVTRAGFCSASYTGVSLLTRV</sequence>
<accession>A0ABX4US92</accession>
<organism evidence="1 2">
    <name type="scientific">Varibaculum cambriense</name>
    <dbReference type="NCBI Taxonomy" id="184870"/>
    <lineage>
        <taxon>Bacteria</taxon>
        <taxon>Bacillati</taxon>
        <taxon>Actinomycetota</taxon>
        <taxon>Actinomycetes</taxon>
        <taxon>Actinomycetales</taxon>
        <taxon>Actinomycetaceae</taxon>
        <taxon>Varibaculum</taxon>
    </lineage>
</organism>
<protein>
    <submittedName>
        <fullName evidence="1">Uncharacterized protein</fullName>
    </submittedName>
</protein>
<evidence type="ECO:0000313" key="1">
    <source>
        <dbReference type="EMBL" id="PMB91118.1"/>
    </source>
</evidence>
<gene>
    <name evidence="1" type="ORF">CJ240_05360</name>
</gene>
<name>A0ABX4US92_9ACTO</name>
<evidence type="ECO:0000313" key="2">
    <source>
        <dbReference type="Proteomes" id="UP000243201"/>
    </source>
</evidence>
<proteinExistence type="predicted"/>
<dbReference type="EMBL" id="PNGC01000001">
    <property type="protein sequence ID" value="PMB91118.1"/>
    <property type="molecule type" value="Genomic_DNA"/>
</dbReference>
<keyword evidence="2" id="KW-1185">Reference proteome</keyword>